<evidence type="ECO:0000313" key="8">
    <source>
        <dbReference type="Proteomes" id="UP001465976"/>
    </source>
</evidence>
<gene>
    <name evidence="7" type="primary">UNG1_2</name>
    <name evidence="7" type="ORF">V5O48_007384</name>
</gene>
<evidence type="ECO:0000256" key="4">
    <source>
        <dbReference type="ARBA" id="ARBA00023204"/>
    </source>
</evidence>
<dbReference type="PANTHER" id="PTHR11264:SF0">
    <property type="entry name" value="URACIL-DNA GLYCOSYLASE"/>
    <property type="match status" value="1"/>
</dbReference>
<keyword evidence="7" id="KW-0326">Glycosidase</keyword>
<keyword evidence="4" id="KW-0234">DNA repair</keyword>
<dbReference type="SMART" id="SM00987">
    <property type="entry name" value="UreE_C"/>
    <property type="match status" value="1"/>
</dbReference>
<evidence type="ECO:0000256" key="5">
    <source>
        <dbReference type="SAM" id="MobiDB-lite"/>
    </source>
</evidence>
<dbReference type="Proteomes" id="UP001465976">
    <property type="component" value="Unassembled WGS sequence"/>
</dbReference>
<evidence type="ECO:0000259" key="6">
    <source>
        <dbReference type="SMART" id="SM00986"/>
    </source>
</evidence>
<dbReference type="InterPro" id="IPR002043">
    <property type="entry name" value="UDG_fam1"/>
</dbReference>
<protein>
    <submittedName>
        <fullName evidence="7">Uracil DNA glycosylase</fullName>
        <ecNumber evidence="7">3.2.2.27</ecNumber>
    </submittedName>
</protein>
<dbReference type="SMART" id="SM00986">
    <property type="entry name" value="UDG"/>
    <property type="match status" value="1"/>
</dbReference>
<comment type="caution">
    <text evidence="7">The sequence shown here is derived from an EMBL/GenBank/DDBJ whole genome shotgun (WGS) entry which is preliminary data.</text>
</comment>
<keyword evidence="8" id="KW-1185">Reference proteome</keyword>
<dbReference type="CDD" id="cd10027">
    <property type="entry name" value="UDG-F1-like"/>
    <property type="match status" value="1"/>
</dbReference>
<comment type="similarity">
    <text evidence="1">Belongs to the uracil-DNA glycosylase (UDG) superfamily. UNG family.</text>
</comment>
<keyword evidence="2" id="KW-0227">DNA damage</keyword>
<keyword evidence="3 7" id="KW-0378">Hydrolase</keyword>
<dbReference type="GO" id="GO:0004844">
    <property type="term" value="F:uracil DNA N-glycosylase activity"/>
    <property type="evidence" value="ECO:0007669"/>
    <property type="project" value="UniProtKB-EC"/>
</dbReference>
<feature type="region of interest" description="Disordered" evidence="5">
    <location>
        <begin position="1"/>
        <end position="27"/>
    </location>
</feature>
<feature type="domain" description="Uracil-DNA glycosylase-like" evidence="6">
    <location>
        <begin position="126"/>
        <end position="309"/>
    </location>
</feature>
<proteinExistence type="inferred from homology"/>
<dbReference type="Gene3D" id="3.40.470.10">
    <property type="entry name" value="Uracil-DNA glycosylase-like domain"/>
    <property type="match status" value="1"/>
</dbReference>
<dbReference type="EMBL" id="JBAHYK010000385">
    <property type="protein sequence ID" value="KAL0574572.1"/>
    <property type="molecule type" value="Genomic_DNA"/>
</dbReference>
<evidence type="ECO:0000313" key="7">
    <source>
        <dbReference type="EMBL" id="KAL0574572.1"/>
    </source>
</evidence>
<reference evidence="7 8" key="1">
    <citation type="submission" date="2024-02" db="EMBL/GenBank/DDBJ databases">
        <title>A draft genome for the cacao thread blight pathogen Marasmius crinis-equi.</title>
        <authorList>
            <person name="Cohen S.P."/>
            <person name="Baruah I.K."/>
            <person name="Amoako-Attah I."/>
            <person name="Bukari Y."/>
            <person name="Meinhardt L.W."/>
            <person name="Bailey B.A."/>
        </authorList>
    </citation>
    <scope>NUCLEOTIDE SEQUENCE [LARGE SCALE GENOMIC DNA]</scope>
    <source>
        <strain evidence="7 8">GH-76</strain>
    </source>
</reference>
<dbReference type="PANTHER" id="PTHR11264">
    <property type="entry name" value="URACIL-DNA GLYCOSYLASE"/>
    <property type="match status" value="1"/>
</dbReference>
<dbReference type="InterPro" id="IPR036895">
    <property type="entry name" value="Uracil-DNA_glycosylase-like_sf"/>
</dbReference>
<dbReference type="SUPFAM" id="SSF52141">
    <property type="entry name" value="Uracil-DNA glycosylase-like"/>
    <property type="match status" value="1"/>
</dbReference>
<name>A0ABR3FGU7_9AGAR</name>
<evidence type="ECO:0000256" key="3">
    <source>
        <dbReference type="ARBA" id="ARBA00022801"/>
    </source>
</evidence>
<organism evidence="7 8">
    <name type="scientific">Marasmius crinis-equi</name>
    <dbReference type="NCBI Taxonomy" id="585013"/>
    <lineage>
        <taxon>Eukaryota</taxon>
        <taxon>Fungi</taxon>
        <taxon>Dikarya</taxon>
        <taxon>Basidiomycota</taxon>
        <taxon>Agaricomycotina</taxon>
        <taxon>Agaricomycetes</taxon>
        <taxon>Agaricomycetidae</taxon>
        <taxon>Agaricales</taxon>
        <taxon>Marasmiineae</taxon>
        <taxon>Marasmiaceae</taxon>
        <taxon>Marasmius</taxon>
    </lineage>
</organism>
<evidence type="ECO:0000256" key="2">
    <source>
        <dbReference type="ARBA" id="ARBA00022763"/>
    </source>
</evidence>
<feature type="compositionally biased region" description="Low complexity" evidence="5">
    <location>
        <begin position="18"/>
        <end position="27"/>
    </location>
</feature>
<sequence length="326" mass="35800">MPKDVSNDTETTMIRAQATRVSRRAVSTSTTTVQVKEAKRKVKTTSKVTTVASASTSNVTQDGDLDAITTAQLGSLEHDTMGKSWLEVLKGEFEKDYFKKLKSFLETELKSNTVFPPLKDVYSWSRLTPLDSVKVVILGQVCHSSSSSWLCLTSFRIHIMMSGKLMVRLSFSVLPPTKVPGSLRNIYKQMATDVPSFVIPKNSGDLTRLAEIGVLWLNTALTVGAHKAASHSGKGWENLTMEAVRAVMNREGSNGVVFMAWGLPAQKTCGKLGIDEEKHLVLKSAHPSPLSAHRGFLGNGHFRLANEWLQEKYGDDGTIDWTVLCG</sequence>
<evidence type="ECO:0000256" key="1">
    <source>
        <dbReference type="ARBA" id="ARBA00008184"/>
    </source>
</evidence>
<dbReference type="Pfam" id="PF03167">
    <property type="entry name" value="UDG"/>
    <property type="match status" value="1"/>
</dbReference>
<dbReference type="NCBIfam" id="TIGR00628">
    <property type="entry name" value="ung"/>
    <property type="match status" value="1"/>
</dbReference>
<dbReference type="EC" id="3.2.2.27" evidence="7"/>
<dbReference type="InterPro" id="IPR005122">
    <property type="entry name" value="Uracil-DNA_glycosylase-like"/>
</dbReference>
<accession>A0ABR3FGU7</accession>